<keyword evidence="1" id="KW-0472">Membrane</keyword>
<evidence type="ECO:0000256" key="1">
    <source>
        <dbReference type="SAM" id="Phobius"/>
    </source>
</evidence>
<feature type="transmembrane region" description="Helical" evidence="1">
    <location>
        <begin position="9"/>
        <end position="29"/>
    </location>
</feature>
<evidence type="ECO:0000313" key="3">
    <source>
        <dbReference type="Proteomes" id="UP001634394"/>
    </source>
</evidence>
<name>A0ABD3VES1_SINWO</name>
<dbReference type="EMBL" id="JBJQND010000012">
    <property type="protein sequence ID" value="KAL3860087.1"/>
    <property type="molecule type" value="Genomic_DNA"/>
</dbReference>
<comment type="caution">
    <text evidence="2">The sequence shown here is derived from an EMBL/GenBank/DDBJ whole genome shotgun (WGS) entry which is preliminary data.</text>
</comment>
<dbReference type="Proteomes" id="UP001634394">
    <property type="component" value="Unassembled WGS sequence"/>
</dbReference>
<accession>A0ABD3VES1</accession>
<keyword evidence="1" id="KW-1133">Transmembrane helix</keyword>
<gene>
    <name evidence="2" type="ORF">ACJMK2_010255</name>
</gene>
<keyword evidence="1" id="KW-0812">Transmembrane</keyword>
<feature type="transmembrane region" description="Helical" evidence="1">
    <location>
        <begin position="142"/>
        <end position="166"/>
    </location>
</feature>
<sequence>MIAYFYSSFLLGIFEYMLISRLLLLDLFLCDKELEFNSLECDSGKCCLPKDKVVNQTAISNWNWFFFCFFWPGGYRMFVERPNRTCVNVSSLCKMIFTYCYLKDTPSSSTTMIATSTSGVKESTESRSSSIPETQAVKVSSVGVIVGVSVAVLVLTIFGVFILLAIRIRRKRAQKLITEAASKRAITFSNRRYNMNGEYENSHECLTAICSPTLPSDNVSTDITYSAVEKGTRTIFTEQIPILEFRNYYNYRNVQCTDSNKENAYDSTGLQTNHAVIEDTYDYTVSVVNNHAVIDDTYDHTVNIVNNHDVIDDTYDHTVSVVNNHAVIDDTYDYTVSVVNNHTVTDDTYDHTVSVVHNHAVIDDTYDHTVNIVNNHDVIDDTYDHTVSVVNSHVVIEDTYDHTVSPVNSHVVIEDTYGYEPC</sequence>
<organism evidence="2 3">
    <name type="scientific">Sinanodonta woodiana</name>
    <name type="common">Chinese pond mussel</name>
    <name type="synonym">Anodonta woodiana</name>
    <dbReference type="NCBI Taxonomy" id="1069815"/>
    <lineage>
        <taxon>Eukaryota</taxon>
        <taxon>Metazoa</taxon>
        <taxon>Spiralia</taxon>
        <taxon>Lophotrochozoa</taxon>
        <taxon>Mollusca</taxon>
        <taxon>Bivalvia</taxon>
        <taxon>Autobranchia</taxon>
        <taxon>Heteroconchia</taxon>
        <taxon>Palaeoheterodonta</taxon>
        <taxon>Unionida</taxon>
        <taxon>Unionoidea</taxon>
        <taxon>Unionidae</taxon>
        <taxon>Unioninae</taxon>
        <taxon>Sinanodonta</taxon>
    </lineage>
</organism>
<keyword evidence="3" id="KW-1185">Reference proteome</keyword>
<dbReference type="AlphaFoldDB" id="A0ABD3VES1"/>
<protein>
    <submittedName>
        <fullName evidence="2">Uncharacterized protein</fullName>
    </submittedName>
</protein>
<proteinExistence type="predicted"/>
<evidence type="ECO:0000313" key="2">
    <source>
        <dbReference type="EMBL" id="KAL3860087.1"/>
    </source>
</evidence>
<reference evidence="2 3" key="1">
    <citation type="submission" date="2024-11" db="EMBL/GenBank/DDBJ databases">
        <title>Chromosome-level genome assembly of the freshwater bivalve Anodonta woodiana.</title>
        <authorList>
            <person name="Chen X."/>
        </authorList>
    </citation>
    <scope>NUCLEOTIDE SEQUENCE [LARGE SCALE GENOMIC DNA]</scope>
    <source>
        <strain evidence="2">MN2024</strain>
        <tissue evidence="2">Gills</tissue>
    </source>
</reference>